<accession>A0A1P8WG64</accession>
<dbReference type="Pfam" id="PF13243">
    <property type="entry name" value="SQHop_cyclase_C"/>
    <property type="match status" value="1"/>
</dbReference>
<protein>
    <submittedName>
        <fullName evidence="4">Squalene/oxidosqualene cyclase</fullName>
    </submittedName>
</protein>
<dbReference type="InterPro" id="IPR008930">
    <property type="entry name" value="Terpenoid_cyclase/PrenylTrfase"/>
</dbReference>
<evidence type="ECO:0000259" key="3">
    <source>
        <dbReference type="Pfam" id="PF13243"/>
    </source>
</evidence>
<dbReference type="EMBL" id="CP017641">
    <property type="protein sequence ID" value="APZ93059.1"/>
    <property type="molecule type" value="Genomic_DNA"/>
</dbReference>
<keyword evidence="2" id="KW-1133">Transmembrane helix</keyword>
<dbReference type="SUPFAM" id="SSF48239">
    <property type="entry name" value="Terpenoid cyclases/Protein prenyltransferases"/>
    <property type="match status" value="1"/>
</dbReference>
<reference evidence="4 5" key="1">
    <citation type="journal article" date="2016" name="Front. Microbiol.">
        <title>Fuerstia marisgermanicae gen. nov., sp. nov., an Unusual Member of the Phylum Planctomycetes from the German Wadden Sea.</title>
        <authorList>
            <person name="Kohn T."/>
            <person name="Heuer A."/>
            <person name="Jogler M."/>
            <person name="Vollmers J."/>
            <person name="Boedeker C."/>
            <person name="Bunk B."/>
            <person name="Rast P."/>
            <person name="Borchert D."/>
            <person name="Glockner I."/>
            <person name="Freese H.M."/>
            <person name="Klenk H.P."/>
            <person name="Overmann J."/>
            <person name="Kaster A.K."/>
            <person name="Rohde M."/>
            <person name="Wiegand S."/>
            <person name="Jogler C."/>
        </authorList>
    </citation>
    <scope>NUCLEOTIDE SEQUENCE [LARGE SCALE GENOMIC DNA]</scope>
    <source>
        <strain evidence="4 5">NH11</strain>
    </source>
</reference>
<feature type="compositionally biased region" description="Low complexity" evidence="1">
    <location>
        <begin position="348"/>
        <end position="438"/>
    </location>
</feature>
<name>A0A1P8WG64_9PLAN</name>
<feature type="compositionally biased region" description="Low complexity" evidence="1">
    <location>
        <begin position="524"/>
        <end position="534"/>
    </location>
</feature>
<feature type="compositionally biased region" description="Polar residues" evidence="1">
    <location>
        <begin position="693"/>
        <end position="708"/>
    </location>
</feature>
<keyword evidence="5" id="KW-1185">Reference proteome</keyword>
<dbReference type="Gene3D" id="1.50.10.20">
    <property type="match status" value="2"/>
</dbReference>
<dbReference type="STRING" id="1891926.Fuma_02674"/>
<proteinExistence type="predicted"/>
<feature type="region of interest" description="Disordered" evidence="1">
    <location>
        <begin position="576"/>
        <end position="606"/>
    </location>
</feature>
<evidence type="ECO:0000256" key="1">
    <source>
        <dbReference type="SAM" id="MobiDB-lite"/>
    </source>
</evidence>
<feature type="region of interest" description="Disordered" evidence="1">
    <location>
        <begin position="126"/>
        <end position="178"/>
    </location>
</feature>
<dbReference type="Proteomes" id="UP000187735">
    <property type="component" value="Chromosome"/>
</dbReference>
<feature type="region of interest" description="Disordered" evidence="1">
    <location>
        <begin position="211"/>
        <end position="269"/>
    </location>
</feature>
<dbReference type="KEGG" id="fmr:Fuma_02674"/>
<evidence type="ECO:0000313" key="5">
    <source>
        <dbReference type="Proteomes" id="UP000187735"/>
    </source>
</evidence>
<feature type="region of interest" description="Disordered" evidence="1">
    <location>
        <begin position="627"/>
        <end position="708"/>
    </location>
</feature>
<keyword evidence="2" id="KW-0812">Transmembrane</keyword>
<feature type="compositionally biased region" description="Gly residues" evidence="1">
    <location>
        <begin position="631"/>
        <end position="640"/>
    </location>
</feature>
<keyword evidence="2" id="KW-0472">Membrane</keyword>
<dbReference type="CDD" id="cd00688">
    <property type="entry name" value="ISOPREN_C2_like"/>
    <property type="match status" value="1"/>
</dbReference>
<feature type="compositionally biased region" description="Low complexity" evidence="1">
    <location>
        <begin position="298"/>
        <end position="310"/>
    </location>
</feature>
<feature type="transmembrane region" description="Helical" evidence="2">
    <location>
        <begin position="91"/>
        <end position="109"/>
    </location>
</feature>
<dbReference type="InterPro" id="IPR032696">
    <property type="entry name" value="SQ_cyclase_C"/>
</dbReference>
<sequence length="1084" mass="113646" precursor="true">MSSLLRMTDEELQQHEAGGRFALVPALGLSAAAGVLAFAGMWLKYSPGDEVPVTGMDYLNGQIALSFGLGIIMLATAYTIRSVVVKRLQWAVLFSLMIHLMICVGLRTVRVDVPLTAVAEVGDSDHPMREFTIPDYGGAESISTEPQEWERPNETDAHESQQHQLQRQTTEVTPQAEPDEVEIQRQIEMAAMPERQRQQEQMDRAIEVEIQRQNQQARSDAPEQLPTPEVETPESQQPDLEAAAMERSDADLTDAERQQQDVENQNTPQIDAARLAARSEMRPQQLMQLEVQPRQRQAAAAATAETNAEAVEIAPARDARQLAAQMRATEAARQADSSLNDQQRTDMSSPSSSSQTRVESVSPSRAASAADVAVSAPSSGGAAALQRSTSSSGRSTSAASTSAESVEVAAAVGAGSPALTANSSASNVARGSSSVPSGAAGGGGAPSMRLSQSGVSALESGTVGRGRGSQSGPKLGDSVNAEFSGGSGPRGSADGAPRAVGTRAQEVTVGSVAGGAGSSEQVLSSGPSSAASGAGRSGGGLPASSGSSPGEGVALNGTSAGNRGVAMNAAGRAGLSGAANDSGGARLRGDITGGRGLSGSGRSSRGAAAISLPAGALQAEQSGALVYAGPQEGGGSGGTSGRPSASRGTLIGPRSSSVARRAAGLPGSGRGSTSIARTKPSLPGGLSAGRSPARSSTGGPRPSLATSSELAGLIKRNVPGISNIHTERISAAFSMRTPDARAEAVAKLGGNDQSEAAVERGLQWLAAHQYAAGNWSIHAMNCEGHDCGQHGTYDADPAATGLALLAFLGAGHTHETGDHKKLVQRGLDWLIKNQTDEGDLFAAETEFARFYSHGIAAIALCEAYGMTKDRKLQEPAQKAIEYIVKSQHPEFGGWRYKPRFESDTSVSGWQLMAMKSGQMAGLDIPKPAYDGVRTWLDSVEDTSSPGRFAYHPTRKMSEPMTAEGLLMRQYLGAGRTDSAVTAGAEYLKQRLPRSDARNVYYWYYGTQVMFHMQGEYWDEWNAALRDMLVETQEKGGPTRGSWAPENPTKDTWGRSGGRHYVTCLNLLMLEVYYRHLPLYIELTP</sequence>
<feature type="transmembrane region" description="Helical" evidence="2">
    <location>
        <begin position="21"/>
        <end position="43"/>
    </location>
</feature>
<evidence type="ECO:0000256" key="2">
    <source>
        <dbReference type="SAM" id="Phobius"/>
    </source>
</evidence>
<feature type="region of interest" description="Disordered" evidence="1">
    <location>
        <begin position="291"/>
        <end position="559"/>
    </location>
</feature>
<evidence type="ECO:0000313" key="4">
    <source>
        <dbReference type="EMBL" id="APZ93059.1"/>
    </source>
</evidence>
<feature type="compositionally biased region" description="Polar residues" evidence="1">
    <location>
        <begin position="335"/>
        <end position="347"/>
    </location>
</feature>
<dbReference type="AlphaFoldDB" id="A0A1P8WG64"/>
<feature type="compositionally biased region" description="Basic and acidic residues" evidence="1">
    <location>
        <begin position="148"/>
        <end position="161"/>
    </location>
</feature>
<feature type="compositionally biased region" description="Basic and acidic residues" evidence="1">
    <location>
        <begin position="244"/>
        <end position="260"/>
    </location>
</feature>
<gene>
    <name evidence="4" type="ORF">Fuma_02674</name>
</gene>
<organism evidence="4 5">
    <name type="scientific">Fuerstiella marisgermanici</name>
    <dbReference type="NCBI Taxonomy" id="1891926"/>
    <lineage>
        <taxon>Bacteria</taxon>
        <taxon>Pseudomonadati</taxon>
        <taxon>Planctomycetota</taxon>
        <taxon>Planctomycetia</taxon>
        <taxon>Planctomycetales</taxon>
        <taxon>Planctomycetaceae</taxon>
        <taxon>Fuerstiella</taxon>
    </lineage>
</organism>
<dbReference type="OrthoDB" id="238862at2"/>
<feature type="domain" description="Squalene cyclase C-terminal" evidence="3">
    <location>
        <begin position="750"/>
        <end position="840"/>
    </location>
</feature>
<dbReference type="RefSeq" id="WP_145944151.1">
    <property type="nucleotide sequence ID" value="NZ_CP017641.1"/>
</dbReference>
<feature type="transmembrane region" description="Helical" evidence="2">
    <location>
        <begin position="63"/>
        <end position="84"/>
    </location>
</feature>
<feature type="compositionally biased region" description="Polar residues" evidence="1">
    <location>
        <begin position="162"/>
        <end position="173"/>
    </location>
</feature>